<dbReference type="Pfam" id="PF05137">
    <property type="entry name" value="PilN"/>
    <property type="match status" value="1"/>
</dbReference>
<accession>A0A8J7VS78</accession>
<keyword evidence="3" id="KW-1185">Reference proteome</keyword>
<dbReference type="PANTHER" id="PTHR40278">
    <property type="entry name" value="DNA UTILIZATION PROTEIN HOFN"/>
    <property type="match status" value="1"/>
</dbReference>
<gene>
    <name evidence="2" type="ORF">KB893_011605</name>
    <name evidence="1" type="ORF">KB893_05390</name>
</gene>
<proteinExistence type="predicted"/>
<reference evidence="1" key="2">
    <citation type="submission" date="2021-04" db="EMBL/GenBank/DDBJ databases">
        <authorList>
            <person name="Karlyshev A.V."/>
        </authorList>
    </citation>
    <scope>NUCLEOTIDE SEQUENCE</scope>
    <source>
        <strain evidence="1">LMG 29479</strain>
    </source>
</reference>
<dbReference type="InterPro" id="IPR052534">
    <property type="entry name" value="Extracell_DNA_Util/SecSys_Comp"/>
</dbReference>
<evidence type="ECO:0000313" key="1">
    <source>
        <dbReference type="EMBL" id="MBR0561947.1"/>
    </source>
</evidence>
<comment type="caution">
    <text evidence="1">The sequence shown here is derived from an EMBL/GenBank/DDBJ whole genome shotgun (WGS) entry which is preliminary data.</text>
</comment>
<protein>
    <submittedName>
        <fullName evidence="1">PilN domain-containing protein</fullName>
    </submittedName>
</protein>
<dbReference type="EMBL" id="JAGQFT020000007">
    <property type="protein sequence ID" value="MBS7457775.1"/>
    <property type="molecule type" value="Genomic_DNA"/>
</dbReference>
<dbReference type="EMBL" id="JAGQFT010000028">
    <property type="protein sequence ID" value="MBR0561947.1"/>
    <property type="molecule type" value="Genomic_DNA"/>
</dbReference>
<dbReference type="PANTHER" id="PTHR40278:SF1">
    <property type="entry name" value="DNA UTILIZATION PROTEIN HOFN"/>
    <property type="match status" value="1"/>
</dbReference>
<dbReference type="AlphaFoldDB" id="A0A8J7VS78"/>
<dbReference type="InterPro" id="IPR007813">
    <property type="entry name" value="PilN"/>
</dbReference>
<organism evidence="1">
    <name type="scientific">Coralloluteibacterium stylophorae</name>
    <dbReference type="NCBI Taxonomy" id="1776034"/>
    <lineage>
        <taxon>Bacteria</taxon>
        <taxon>Pseudomonadati</taxon>
        <taxon>Pseudomonadota</taxon>
        <taxon>Gammaproteobacteria</taxon>
        <taxon>Lysobacterales</taxon>
        <taxon>Lysobacteraceae</taxon>
        <taxon>Coralloluteibacterium</taxon>
    </lineage>
</organism>
<dbReference type="Gene3D" id="3.30.420.380">
    <property type="match status" value="1"/>
</dbReference>
<reference evidence="2 3" key="1">
    <citation type="journal article" date="2021" name="Microbiol. Resour. Announc.">
        <title>Draft Genome Sequence of Coralloluteibacterium stylophorae LMG 29479T.</title>
        <authorList>
            <person name="Karlyshev A.V."/>
            <person name="Kudryashova E.B."/>
            <person name="Ariskina E.V."/>
            <person name="Conroy A.P."/>
            <person name="Abidueva E.Y."/>
        </authorList>
    </citation>
    <scope>NUCLEOTIDE SEQUENCE [LARGE SCALE GENOMIC DNA]</scope>
    <source>
        <strain evidence="2 3">LMG 29479</strain>
    </source>
</reference>
<dbReference type="InterPro" id="IPR043129">
    <property type="entry name" value="ATPase_NBD"/>
</dbReference>
<evidence type="ECO:0000313" key="3">
    <source>
        <dbReference type="Proteomes" id="UP000675747"/>
    </source>
</evidence>
<dbReference type="Proteomes" id="UP000675747">
    <property type="component" value="Unassembled WGS sequence"/>
</dbReference>
<name>A0A8J7VS78_9GAMM</name>
<evidence type="ECO:0000313" key="2">
    <source>
        <dbReference type="EMBL" id="MBS7457775.1"/>
    </source>
</evidence>
<dbReference type="RefSeq" id="WP_211925913.1">
    <property type="nucleotide sequence ID" value="NZ_JAGQFT020000007.1"/>
</dbReference>
<dbReference type="SUPFAM" id="SSF53067">
    <property type="entry name" value="Actin-like ATPase domain"/>
    <property type="match status" value="1"/>
</dbReference>
<sequence>MAAPERLSRPLSRLRGRYGASALPGLLSWWRGELEALLPARLRTLLRRGRGRVWIRPLGDAVEVCIDGGPGARDCIAVPAGEFAAAADPLEAALAQGARSRWLALPAARVLRRRMTLPLAAAERLHDVLRFELDRQTPFRAEQVVFDHRLLRRDAEARQIEVELVVLPQDALEAALAALGPLADTLDGVDVEDPARPGATLGLNLLPPERRIARRDGARMLRLALATVAVAACGFALWQTLDNRLAVADELRAEVAERRREAQAVQALRMRLDDASGGASFLAERRATRPGMVALLDELTRRIPDGTSLERLTVSADRVSMIGLSDQASALVAALQDSPLLVAPALSGSVQADARSGRERFTLTAGLATPAAAAPKEAADAAR</sequence>